<evidence type="ECO:0000313" key="8">
    <source>
        <dbReference type="EMBL" id="MDY5146506.1"/>
    </source>
</evidence>
<dbReference type="InterPro" id="IPR029063">
    <property type="entry name" value="SAM-dependent_MTases_sf"/>
</dbReference>
<feature type="binding site" evidence="6">
    <location>
        <position position="82"/>
    </location>
    <ligand>
        <name>S-adenosyl-L-methionine</name>
        <dbReference type="ChEBI" id="CHEBI:59789"/>
    </ligand>
</feature>
<dbReference type="RefSeq" id="WP_087070161.1">
    <property type="nucleotide sequence ID" value="NZ_CAUPFC010000013.1"/>
</dbReference>
<name>A0AAW9HJT4_9ACTO</name>
<keyword evidence="4 6" id="KW-0808">Transferase</keyword>
<comment type="caution">
    <text evidence="6">Lacks conserved residue(s) required for the propagation of feature annotation.</text>
</comment>
<dbReference type="EMBL" id="JAWNFV010000014">
    <property type="protein sequence ID" value="MDY5141055.1"/>
    <property type="molecule type" value="Genomic_DNA"/>
</dbReference>
<comment type="function">
    <text evidence="6">Specifically methylates the N7 position of guanine in position 518 of 16S rRNA.</text>
</comment>
<reference evidence="7 9" key="1">
    <citation type="submission" date="2023-10" db="EMBL/GenBank/DDBJ databases">
        <title>Whole Genome based description of the genera Actinobaculum and Actinotignum reveals a complex phylogenetic relationship within the species included in the genus Actinotignum.</title>
        <authorList>
            <person name="Jensen C.S."/>
            <person name="Dargis R."/>
            <person name="Kemp M."/>
            <person name="Christensen J.J."/>
        </authorList>
    </citation>
    <scope>NUCLEOTIDE SEQUENCE</scope>
    <source>
        <strain evidence="8 9">SLA_B089</strain>
        <strain evidence="7">SLA_B245</strain>
    </source>
</reference>
<evidence type="ECO:0000256" key="3">
    <source>
        <dbReference type="ARBA" id="ARBA00022603"/>
    </source>
</evidence>
<feature type="binding site" evidence="6">
    <location>
        <begin position="128"/>
        <end position="129"/>
    </location>
    <ligand>
        <name>S-adenosyl-L-methionine</name>
        <dbReference type="ChEBI" id="CHEBI:59789"/>
    </ligand>
</feature>
<dbReference type="SUPFAM" id="SSF53335">
    <property type="entry name" value="S-adenosyl-L-methionine-dependent methyltransferases"/>
    <property type="match status" value="1"/>
</dbReference>
<comment type="similarity">
    <text evidence="6">Belongs to the methyltransferase superfamily. RNA methyltransferase RsmG family.</text>
</comment>
<keyword evidence="9" id="KW-1185">Reference proteome</keyword>
<evidence type="ECO:0000313" key="9">
    <source>
        <dbReference type="Proteomes" id="UP001284901"/>
    </source>
</evidence>
<evidence type="ECO:0000256" key="1">
    <source>
        <dbReference type="ARBA" id="ARBA00022490"/>
    </source>
</evidence>
<evidence type="ECO:0000313" key="7">
    <source>
        <dbReference type="EMBL" id="MDY5141055.1"/>
    </source>
</evidence>
<keyword evidence="2 6" id="KW-0698">rRNA processing</keyword>
<evidence type="ECO:0000313" key="10">
    <source>
        <dbReference type="Proteomes" id="UP001288320"/>
    </source>
</evidence>
<dbReference type="HAMAP" id="MF_00074">
    <property type="entry name" value="16SrRNA_methyltr_G"/>
    <property type="match status" value="1"/>
</dbReference>
<dbReference type="PANTHER" id="PTHR31760:SF0">
    <property type="entry name" value="S-ADENOSYL-L-METHIONINE-DEPENDENT METHYLTRANSFERASES SUPERFAMILY PROTEIN"/>
    <property type="match status" value="1"/>
</dbReference>
<dbReference type="AlphaFoldDB" id="A0AAW9HJT4"/>
<dbReference type="NCBIfam" id="TIGR00138">
    <property type="entry name" value="rsmG_gidB"/>
    <property type="match status" value="1"/>
</dbReference>
<evidence type="ECO:0000256" key="2">
    <source>
        <dbReference type="ARBA" id="ARBA00022552"/>
    </source>
</evidence>
<organism evidence="7 10">
    <name type="scientific">Actinotignum timonense</name>
    <dbReference type="NCBI Taxonomy" id="1870995"/>
    <lineage>
        <taxon>Bacteria</taxon>
        <taxon>Bacillati</taxon>
        <taxon>Actinomycetota</taxon>
        <taxon>Actinomycetes</taxon>
        <taxon>Actinomycetales</taxon>
        <taxon>Actinomycetaceae</taxon>
        <taxon>Actinotignum</taxon>
    </lineage>
</organism>
<evidence type="ECO:0000256" key="5">
    <source>
        <dbReference type="ARBA" id="ARBA00022691"/>
    </source>
</evidence>
<comment type="subcellular location">
    <subcellularLocation>
        <location evidence="6">Cytoplasm</location>
    </subcellularLocation>
</comment>
<evidence type="ECO:0000256" key="6">
    <source>
        <dbReference type="HAMAP-Rule" id="MF_00074"/>
    </source>
</evidence>
<dbReference type="GeneID" id="92813252"/>
<dbReference type="Proteomes" id="UP001284901">
    <property type="component" value="Unassembled WGS sequence"/>
</dbReference>
<accession>A0AAW9HJT4</accession>
<dbReference type="Pfam" id="PF02527">
    <property type="entry name" value="GidB"/>
    <property type="match status" value="1"/>
</dbReference>
<dbReference type="GO" id="GO:0005829">
    <property type="term" value="C:cytosol"/>
    <property type="evidence" value="ECO:0007669"/>
    <property type="project" value="TreeGrafter"/>
</dbReference>
<protein>
    <recommendedName>
        <fullName evidence="6">Ribosomal RNA small subunit methyltransferase G</fullName>
        <ecNumber evidence="6">2.1.1.-</ecNumber>
    </recommendedName>
    <alternativeName>
        <fullName evidence="6">16S rRNA 7-methylguanosine methyltransferase</fullName>
        <shortName evidence="6">16S rRNA m7G methyltransferase</shortName>
    </alternativeName>
</protein>
<dbReference type="CDD" id="cd02440">
    <property type="entry name" value="AdoMet_MTases"/>
    <property type="match status" value="1"/>
</dbReference>
<dbReference type="PIRSF" id="PIRSF003078">
    <property type="entry name" value="GidB"/>
    <property type="match status" value="1"/>
</dbReference>
<sequence>MAEEHPVIEVPPAAGAEHFGTATWGTLLHFARLLEEEGEVRGLVGPRELGRLWSRHLLNSLAIEEFIPADATVGDVGSGAGFPGIVLAIVRPDVTVTLIESMERRTEWLRYVVGELDLRNVKVRTARAEQLKGRFAADIVTARAVAALKKLLPWTMPLVKPGGRLVALKGERAAQEINDAAAQLQRYGAAEVAVYTVVPVGTDEATRVVEVVKKVS</sequence>
<dbReference type="Proteomes" id="UP001288320">
    <property type="component" value="Unassembled WGS sequence"/>
</dbReference>
<feature type="binding site" evidence="6">
    <location>
        <position position="143"/>
    </location>
    <ligand>
        <name>S-adenosyl-L-methionine</name>
        <dbReference type="ChEBI" id="CHEBI:59789"/>
    </ligand>
</feature>
<dbReference type="EMBL" id="JAWNFY010000013">
    <property type="protein sequence ID" value="MDY5146506.1"/>
    <property type="molecule type" value="Genomic_DNA"/>
</dbReference>
<dbReference type="PANTHER" id="PTHR31760">
    <property type="entry name" value="S-ADENOSYL-L-METHIONINE-DEPENDENT METHYLTRANSFERASES SUPERFAMILY PROTEIN"/>
    <property type="match status" value="1"/>
</dbReference>
<gene>
    <name evidence="6 7" type="primary">rsmG</name>
    <name evidence="7" type="ORF">R6G74_06995</name>
    <name evidence="8" type="ORF">R6P33_05635</name>
</gene>
<keyword evidence="1 6" id="KW-0963">Cytoplasm</keyword>
<evidence type="ECO:0000256" key="4">
    <source>
        <dbReference type="ARBA" id="ARBA00022679"/>
    </source>
</evidence>
<proteinExistence type="inferred from homology"/>
<dbReference type="Gene3D" id="3.40.50.150">
    <property type="entry name" value="Vaccinia Virus protein VP39"/>
    <property type="match status" value="1"/>
</dbReference>
<comment type="caution">
    <text evidence="7">The sequence shown here is derived from an EMBL/GenBank/DDBJ whole genome shotgun (WGS) entry which is preliminary data.</text>
</comment>
<dbReference type="GO" id="GO:0070043">
    <property type="term" value="F:rRNA (guanine-N7-)-methyltransferase activity"/>
    <property type="evidence" value="ECO:0007669"/>
    <property type="project" value="UniProtKB-UniRule"/>
</dbReference>
<dbReference type="InterPro" id="IPR003682">
    <property type="entry name" value="rRNA_ssu_MeTfrase_G"/>
</dbReference>
<feature type="binding site" evidence="6">
    <location>
        <position position="77"/>
    </location>
    <ligand>
        <name>S-adenosyl-L-methionine</name>
        <dbReference type="ChEBI" id="CHEBI:59789"/>
    </ligand>
</feature>
<dbReference type="EC" id="2.1.1.-" evidence="6"/>
<keyword evidence="5 6" id="KW-0949">S-adenosyl-L-methionine</keyword>
<keyword evidence="3 6" id="KW-0489">Methyltransferase</keyword>